<evidence type="ECO:0000313" key="9">
    <source>
        <dbReference type="EMBL" id="MFB9887187.1"/>
    </source>
</evidence>
<reference evidence="9 10" key="1">
    <citation type="submission" date="2024-09" db="EMBL/GenBank/DDBJ databases">
        <authorList>
            <person name="Sun Q."/>
            <person name="Mori K."/>
        </authorList>
    </citation>
    <scope>NUCLEOTIDE SEQUENCE [LARGE SCALE GENOMIC DNA]</scope>
    <source>
        <strain evidence="9 10">ATCC 51285</strain>
    </source>
</reference>
<comment type="caution">
    <text evidence="9">The sequence shown here is derived from an EMBL/GenBank/DDBJ whole genome shotgun (WGS) entry which is preliminary data.</text>
</comment>
<organism evidence="9 10">
    <name type="scientific">Balneatrix alpica</name>
    <dbReference type="NCBI Taxonomy" id="75684"/>
    <lineage>
        <taxon>Bacteria</taxon>
        <taxon>Pseudomonadati</taxon>
        <taxon>Pseudomonadota</taxon>
        <taxon>Gammaproteobacteria</taxon>
        <taxon>Oceanospirillales</taxon>
        <taxon>Balneatrichaceae</taxon>
        <taxon>Balneatrix</taxon>
    </lineage>
</organism>
<dbReference type="RefSeq" id="WP_027314217.1">
    <property type="nucleotide sequence ID" value="NZ_JBHLZN010000004.1"/>
</dbReference>
<proteinExistence type="inferred from homology"/>
<dbReference type="CDD" id="cd06261">
    <property type="entry name" value="TM_PBP2"/>
    <property type="match status" value="1"/>
</dbReference>
<feature type="transmembrane region" description="Helical" evidence="7">
    <location>
        <begin position="290"/>
        <end position="314"/>
    </location>
</feature>
<feature type="transmembrane region" description="Helical" evidence="7">
    <location>
        <begin position="12"/>
        <end position="31"/>
    </location>
</feature>
<protein>
    <submittedName>
        <fullName evidence="9">ABC transporter permease</fullName>
    </submittedName>
</protein>
<evidence type="ECO:0000256" key="5">
    <source>
        <dbReference type="ARBA" id="ARBA00022989"/>
    </source>
</evidence>
<keyword evidence="10" id="KW-1185">Reference proteome</keyword>
<feature type="transmembrane region" description="Helical" evidence="7">
    <location>
        <begin position="246"/>
        <end position="270"/>
    </location>
</feature>
<keyword evidence="6 7" id="KW-0472">Membrane</keyword>
<feature type="transmembrane region" description="Helical" evidence="7">
    <location>
        <begin position="143"/>
        <end position="161"/>
    </location>
</feature>
<keyword evidence="2 7" id="KW-0813">Transport</keyword>
<dbReference type="Proteomes" id="UP001589628">
    <property type="component" value="Unassembled WGS sequence"/>
</dbReference>
<dbReference type="PANTHER" id="PTHR43163:SF2">
    <property type="entry name" value="ABC TRANSPORTER PERMEASE PROTEIN"/>
    <property type="match status" value="1"/>
</dbReference>
<feature type="domain" description="ABC transmembrane type-1" evidence="8">
    <location>
        <begin position="94"/>
        <end position="311"/>
    </location>
</feature>
<evidence type="ECO:0000256" key="6">
    <source>
        <dbReference type="ARBA" id="ARBA00023136"/>
    </source>
</evidence>
<evidence type="ECO:0000256" key="7">
    <source>
        <dbReference type="RuleBase" id="RU363032"/>
    </source>
</evidence>
<keyword evidence="5 7" id="KW-1133">Transmembrane helix</keyword>
<dbReference type="PROSITE" id="PS50928">
    <property type="entry name" value="ABC_TM1"/>
    <property type="match status" value="1"/>
</dbReference>
<dbReference type="InterPro" id="IPR000515">
    <property type="entry name" value="MetI-like"/>
</dbReference>
<keyword evidence="4 7" id="KW-0812">Transmembrane</keyword>
<accession>A0ABV5ZD26</accession>
<feature type="transmembrane region" description="Helical" evidence="7">
    <location>
        <begin position="188"/>
        <end position="207"/>
    </location>
</feature>
<gene>
    <name evidence="9" type="ORF">ACFFLH_12275</name>
</gene>
<dbReference type="PANTHER" id="PTHR43163">
    <property type="entry name" value="DIPEPTIDE TRANSPORT SYSTEM PERMEASE PROTEIN DPPB-RELATED"/>
    <property type="match status" value="1"/>
</dbReference>
<dbReference type="EMBL" id="JBHLZN010000004">
    <property type="protein sequence ID" value="MFB9887187.1"/>
    <property type="molecule type" value="Genomic_DNA"/>
</dbReference>
<dbReference type="Gene3D" id="1.10.3720.10">
    <property type="entry name" value="MetI-like"/>
    <property type="match status" value="1"/>
</dbReference>
<dbReference type="SUPFAM" id="SSF161098">
    <property type="entry name" value="MetI-like"/>
    <property type="match status" value="1"/>
</dbReference>
<keyword evidence="3" id="KW-1003">Cell membrane</keyword>
<evidence type="ECO:0000256" key="1">
    <source>
        <dbReference type="ARBA" id="ARBA00004651"/>
    </source>
</evidence>
<evidence type="ECO:0000313" key="10">
    <source>
        <dbReference type="Proteomes" id="UP001589628"/>
    </source>
</evidence>
<evidence type="ECO:0000256" key="2">
    <source>
        <dbReference type="ARBA" id="ARBA00022448"/>
    </source>
</evidence>
<dbReference type="InterPro" id="IPR035906">
    <property type="entry name" value="MetI-like_sf"/>
</dbReference>
<dbReference type="Pfam" id="PF19300">
    <property type="entry name" value="BPD_transp_1_N"/>
    <property type="match status" value="1"/>
</dbReference>
<name>A0ABV5ZD26_9GAMM</name>
<comment type="similarity">
    <text evidence="7">Belongs to the binding-protein-dependent transport system permease family.</text>
</comment>
<feature type="transmembrane region" description="Helical" evidence="7">
    <location>
        <begin position="100"/>
        <end position="122"/>
    </location>
</feature>
<evidence type="ECO:0000256" key="4">
    <source>
        <dbReference type="ARBA" id="ARBA00022692"/>
    </source>
</evidence>
<evidence type="ECO:0000256" key="3">
    <source>
        <dbReference type="ARBA" id="ARBA00022475"/>
    </source>
</evidence>
<evidence type="ECO:0000259" key="8">
    <source>
        <dbReference type="PROSITE" id="PS50928"/>
    </source>
</evidence>
<dbReference type="Pfam" id="PF00528">
    <property type="entry name" value="BPD_transp_1"/>
    <property type="match status" value="1"/>
</dbReference>
<dbReference type="InterPro" id="IPR045621">
    <property type="entry name" value="BPD_transp_1_N"/>
</dbReference>
<comment type="subcellular location">
    <subcellularLocation>
        <location evidence="1 7">Cell membrane</location>
        <topology evidence="1 7">Multi-pass membrane protein</topology>
    </subcellularLocation>
</comment>
<sequence length="325" mass="36141">MAVFIVRRLLQSLVVLWLVSMIVFFGIYAIGDPIELMIHPESTQAEIEAAIRNLGLDQPIWQQYLTFVSNALQGDLGTSFVYNRPTLELVIERMPASFELALVALLLALLIGMPLGMLAGLYPDTWLDRSLMTGSILGFSIPNFWQGLMLIMVFSVILGVLPPNGRGETGTLLGIETSLVTWDGLRHLLLPALNLALFKIAIVMRMTRSGLREVMLSDYIKFARAKGLTPRRIVLVHAMKNTMIPLITIIGMEFGSLIAYGVVTETIFAWPGMGKLTIDSINNLDRPVVVGYLMLVVFMFITINLIVDILYSLFDPRIRLGGSQQ</sequence>